<evidence type="ECO:0000256" key="2">
    <source>
        <dbReference type="ARBA" id="ARBA00022898"/>
    </source>
</evidence>
<accession>A0ABS6JES0</accession>
<feature type="domain" description="Orn/DAP/Arg decarboxylase 2 N-terminal" evidence="3">
    <location>
        <begin position="46"/>
        <end position="291"/>
    </location>
</feature>
<evidence type="ECO:0000313" key="4">
    <source>
        <dbReference type="EMBL" id="MBU9712171.1"/>
    </source>
</evidence>
<organism evidence="4 5">
    <name type="scientific">Evansella tamaricis</name>
    <dbReference type="NCBI Taxonomy" id="2069301"/>
    <lineage>
        <taxon>Bacteria</taxon>
        <taxon>Bacillati</taxon>
        <taxon>Bacillota</taxon>
        <taxon>Bacilli</taxon>
        <taxon>Bacillales</taxon>
        <taxon>Bacillaceae</taxon>
        <taxon>Evansella</taxon>
    </lineage>
</organism>
<proteinExistence type="predicted"/>
<evidence type="ECO:0000259" key="3">
    <source>
        <dbReference type="Pfam" id="PF02784"/>
    </source>
</evidence>
<evidence type="ECO:0000256" key="1">
    <source>
        <dbReference type="ARBA" id="ARBA00001933"/>
    </source>
</evidence>
<comment type="cofactor">
    <cofactor evidence="1">
        <name>pyridoxal 5'-phosphate</name>
        <dbReference type="ChEBI" id="CHEBI:597326"/>
    </cofactor>
</comment>
<dbReference type="EMBL" id="JAHQCS010000094">
    <property type="protein sequence ID" value="MBU9712171.1"/>
    <property type="molecule type" value="Genomic_DNA"/>
</dbReference>
<evidence type="ECO:0000313" key="5">
    <source>
        <dbReference type="Proteomes" id="UP000784880"/>
    </source>
</evidence>
<dbReference type="Pfam" id="PF02784">
    <property type="entry name" value="Orn_Arg_deC_N"/>
    <property type="match status" value="1"/>
</dbReference>
<keyword evidence="2" id="KW-0663">Pyridoxal phosphate</keyword>
<dbReference type="Proteomes" id="UP000784880">
    <property type="component" value="Unassembled WGS sequence"/>
</dbReference>
<name>A0ABS6JES0_9BACI</name>
<sequence length="428" mass="48921">MITNSTELSTYSQNYKTLSNLEQEHGSSFYLLDIDRLQMNYKKMETAFKSRYEKFIIGYSYKTNYIPYLCKELDKLGAYAEVVSKLEYDLALKIGVVPTKIIFNGPLKTKYDIETALNMGSILNIDSTYEMKYVKEHCLQNPDTSFKVGFRVNFDISTNGVSPLVEGFEKSRFGMCVENGSFQLVWKQLKELPNLKITGLHGHFSTANRSVSTFEKITQSLCDIVKEYKLTDLEYIDIGGGIFGEVPRSLISNTPTFDDYGEAVCKIMNKEFGDKKEKPYLILEPGISMVANTFQFVAKVVETKNIRNETFVLVDGSVHNIKPTMHKKNLPMRVIRSSVDDGSNRSDTYHIVGYTCLEKDYLACDVKSQMPLIGDFIIFENVGAYTLVFNPPFIKERPAVVAFYDGKTTIARKKESFKEFFNDKLYQF</sequence>
<protein>
    <submittedName>
        <fullName evidence="4">Diaminopimelate decarboxylase</fullName>
    </submittedName>
</protein>
<gene>
    <name evidence="4" type="ORF">KS419_10500</name>
</gene>
<dbReference type="PANTHER" id="PTHR43727:SF2">
    <property type="entry name" value="GROUP IV DECARBOXYLASE"/>
    <property type="match status" value="1"/>
</dbReference>
<dbReference type="PANTHER" id="PTHR43727">
    <property type="entry name" value="DIAMINOPIMELATE DECARBOXYLASE"/>
    <property type="match status" value="1"/>
</dbReference>
<keyword evidence="5" id="KW-1185">Reference proteome</keyword>
<reference evidence="4 5" key="1">
    <citation type="submission" date="2021-06" db="EMBL/GenBank/DDBJ databases">
        <title>Bacillus sp. RD4P76, an endophyte from a halophyte.</title>
        <authorList>
            <person name="Sun J.-Q."/>
        </authorList>
    </citation>
    <scope>NUCLEOTIDE SEQUENCE [LARGE SCALE GENOMIC DNA]</scope>
    <source>
        <strain evidence="4 5">CGMCC 1.15917</strain>
    </source>
</reference>
<dbReference type="InterPro" id="IPR022644">
    <property type="entry name" value="De-COase2_N"/>
</dbReference>
<comment type="caution">
    <text evidence="4">The sequence shown here is derived from an EMBL/GenBank/DDBJ whole genome shotgun (WGS) entry which is preliminary data.</text>
</comment>